<evidence type="ECO:0000256" key="1">
    <source>
        <dbReference type="SAM" id="MobiDB-lite"/>
    </source>
</evidence>
<feature type="region of interest" description="Disordered" evidence="1">
    <location>
        <begin position="1"/>
        <end position="142"/>
    </location>
</feature>
<feature type="compositionally biased region" description="Polar residues" evidence="1">
    <location>
        <begin position="235"/>
        <end position="257"/>
    </location>
</feature>
<dbReference type="HOGENOM" id="CLU_966686_0_0_1"/>
<dbReference type="GeneID" id="18762423"/>
<feature type="compositionally biased region" description="Low complexity" evidence="1">
    <location>
        <begin position="115"/>
        <end position="142"/>
    </location>
</feature>
<sequence>MHSRSEANLGTQGEASNSRQILFQRSIKPSLSNPQSTIRSKAPTHGPPGSLSFTHSSPPYDPDFPQSPAAAPRPRPVIPRTNSSRFYDPFSSPSKPPPPLRRISFPALTCSSSNLTRKSSLPSRRKPSLSSTSTSLSRPRPHLLSRLASSISSIGSKIFTTKKSPERGRYGGDAGEPEEELEVDEELSSLHLELPTSISRDRSEIDYLRRMEREAIAAQKAQRLRRTKDMKRTYATPSRRTSAIPKSTLIGKSSNKSFDAGRGVEEGGRANVPGGGISSELKGRGLRV</sequence>
<dbReference type="InParanoid" id="K1WSB5"/>
<dbReference type="EMBL" id="JH921442">
    <property type="protein sequence ID" value="EKD15272.1"/>
    <property type="molecule type" value="Genomic_DNA"/>
</dbReference>
<name>K1WSB5_MARBU</name>
<feature type="region of interest" description="Disordered" evidence="1">
    <location>
        <begin position="158"/>
        <end position="180"/>
    </location>
</feature>
<feature type="region of interest" description="Disordered" evidence="1">
    <location>
        <begin position="227"/>
        <end position="288"/>
    </location>
</feature>
<keyword evidence="3" id="KW-1185">Reference proteome</keyword>
<proteinExistence type="predicted"/>
<accession>K1WSB5</accession>
<gene>
    <name evidence="2" type="ORF">MBM_06488</name>
</gene>
<dbReference type="KEGG" id="mbe:MBM_06488"/>
<dbReference type="AlphaFoldDB" id="K1WSB5"/>
<dbReference type="OrthoDB" id="10415671at2759"/>
<evidence type="ECO:0000313" key="3">
    <source>
        <dbReference type="Proteomes" id="UP000006753"/>
    </source>
</evidence>
<dbReference type="Proteomes" id="UP000006753">
    <property type="component" value="Unassembled WGS sequence"/>
</dbReference>
<organism evidence="2 3">
    <name type="scientific">Marssonina brunnea f. sp. multigermtubi (strain MB_m1)</name>
    <name type="common">Marssonina leaf spot fungus</name>
    <dbReference type="NCBI Taxonomy" id="1072389"/>
    <lineage>
        <taxon>Eukaryota</taxon>
        <taxon>Fungi</taxon>
        <taxon>Dikarya</taxon>
        <taxon>Ascomycota</taxon>
        <taxon>Pezizomycotina</taxon>
        <taxon>Leotiomycetes</taxon>
        <taxon>Helotiales</taxon>
        <taxon>Drepanopezizaceae</taxon>
        <taxon>Drepanopeziza</taxon>
    </lineage>
</organism>
<reference evidence="2 3" key="1">
    <citation type="journal article" date="2012" name="BMC Genomics">
        <title>Sequencing the genome of Marssonina brunnea reveals fungus-poplar co-evolution.</title>
        <authorList>
            <person name="Zhu S."/>
            <person name="Cao Y.-Z."/>
            <person name="Jiang C."/>
            <person name="Tan B.-Y."/>
            <person name="Wang Z."/>
            <person name="Feng S."/>
            <person name="Zhang L."/>
            <person name="Su X.-H."/>
            <person name="Brejova B."/>
            <person name="Vinar T."/>
            <person name="Xu M."/>
            <person name="Wang M.-X."/>
            <person name="Zhang S.-G."/>
            <person name="Huang M.-R."/>
            <person name="Wu R."/>
            <person name="Zhou Y."/>
        </authorList>
    </citation>
    <scope>NUCLEOTIDE SEQUENCE [LARGE SCALE GENOMIC DNA]</scope>
    <source>
        <strain evidence="2 3">MB_m1</strain>
    </source>
</reference>
<evidence type="ECO:0000313" key="2">
    <source>
        <dbReference type="EMBL" id="EKD15272.1"/>
    </source>
</evidence>
<protein>
    <submittedName>
        <fullName evidence="2">Uncharacterized protein</fullName>
    </submittedName>
</protein>
<feature type="compositionally biased region" description="Polar residues" evidence="1">
    <location>
        <begin position="1"/>
        <end position="39"/>
    </location>
</feature>